<evidence type="ECO:0008006" key="12">
    <source>
        <dbReference type="Google" id="ProtNLM"/>
    </source>
</evidence>
<keyword evidence="7" id="KW-0653">Protein transport</keyword>
<proteinExistence type="inferred from homology"/>
<sequence>MSDPSAASKPSAQLYAAQIYLCVNQLESALQLIFLGTTFEHLYTTVQIYIRMDRLDLAEETLGAMKNADEDCSLTQLSAVHIAIASGSSKSTDASYILSALSEQYGPSPMLLNLTAASLIVSGRYDEAEEKCKEVLTEDATNIDAMINSVTCFVNLGKYVEVESMIGRIKSVAGPEHSFVKNLERVEGAFDRVSSTYSAGIAA</sequence>
<dbReference type="Gene3D" id="1.25.40.10">
    <property type="entry name" value="Tetratricopeptide repeat domain"/>
    <property type="match status" value="1"/>
</dbReference>
<dbReference type="SUPFAM" id="SSF48452">
    <property type="entry name" value="TPR-like"/>
    <property type="match status" value="1"/>
</dbReference>
<name>A0A7S1BBK2_9STRA</name>
<dbReference type="GO" id="GO:0006890">
    <property type="term" value="P:retrograde vesicle-mediated transport, Golgi to endoplasmic reticulum"/>
    <property type="evidence" value="ECO:0007669"/>
    <property type="project" value="InterPro"/>
</dbReference>
<dbReference type="GO" id="GO:0006891">
    <property type="term" value="P:intra-Golgi vesicle-mediated transport"/>
    <property type="evidence" value="ECO:0007669"/>
    <property type="project" value="TreeGrafter"/>
</dbReference>
<evidence type="ECO:0000256" key="1">
    <source>
        <dbReference type="ARBA" id="ARBA00004255"/>
    </source>
</evidence>
<dbReference type="Pfam" id="PF04733">
    <property type="entry name" value="Coatomer_E"/>
    <property type="match status" value="1"/>
</dbReference>
<dbReference type="GO" id="GO:0000139">
    <property type="term" value="C:Golgi membrane"/>
    <property type="evidence" value="ECO:0007669"/>
    <property type="project" value="UniProtKB-SubCell"/>
</dbReference>
<evidence type="ECO:0000256" key="9">
    <source>
        <dbReference type="ARBA" id="ARBA00023136"/>
    </source>
</evidence>
<comment type="similarity">
    <text evidence="3">Belongs to the COPE family.</text>
</comment>
<accession>A0A7S1BBK2</accession>
<keyword evidence="8" id="KW-0333">Golgi apparatus</keyword>
<keyword evidence="10" id="KW-0968">Cytoplasmic vesicle</keyword>
<dbReference type="InterPro" id="IPR006822">
    <property type="entry name" value="Coatomer_esu"/>
</dbReference>
<dbReference type="GO" id="GO:0015031">
    <property type="term" value="P:protein transport"/>
    <property type="evidence" value="ECO:0007669"/>
    <property type="project" value="UniProtKB-KW"/>
</dbReference>
<evidence type="ECO:0000256" key="7">
    <source>
        <dbReference type="ARBA" id="ARBA00022927"/>
    </source>
</evidence>
<keyword evidence="9" id="KW-0472">Membrane</keyword>
<dbReference type="AlphaFoldDB" id="A0A7S1BBK2"/>
<dbReference type="GO" id="GO:0030126">
    <property type="term" value="C:COPI vesicle coat"/>
    <property type="evidence" value="ECO:0007669"/>
    <property type="project" value="TreeGrafter"/>
</dbReference>
<protein>
    <recommendedName>
        <fullName evidence="12">Coatomer subunit epsilon</fullName>
    </recommendedName>
</protein>
<dbReference type="GO" id="GO:0005198">
    <property type="term" value="F:structural molecule activity"/>
    <property type="evidence" value="ECO:0007669"/>
    <property type="project" value="InterPro"/>
</dbReference>
<gene>
    <name evidence="11" type="ORF">CHYS00102_LOCUS8596</name>
</gene>
<reference evidence="11" key="1">
    <citation type="submission" date="2021-01" db="EMBL/GenBank/DDBJ databases">
        <authorList>
            <person name="Corre E."/>
            <person name="Pelletier E."/>
            <person name="Niang G."/>
            <person name="Scheremetjew M."/>
            <person name="Finn R."/>
            <person name="Kale V."/>
            <person name="Holt S."/>
            <person name="Cochrane G."/>
            <person name="Meng A."/>
            <person name="Brown T."/>
            <person name="Cohen L."/>
        </authorList>
    </citation>
    <scope>NUCLEOTIDE SEQUENCE</scope>
    <source>
        <strain evidence="11">308</strain>
    </source>
</reference>
<evidence type="ECO:0000313" key="11">
    <source>
        <dbReference type="EMBL" id="CAD8881409.1"/>
    </source>
</evidence>
<dbReference type="EMBL" id="HBFR01011918">
    <property type="protein sequence ID" value="CAD8881409.1"/>
    <property type="molecule type" value="Transcribed_RNA"/>
</dbReference>
<dbReference type="PANTHER" id="PTHR10805:SF0">
    <property type="entry name" value="COATOMER SUBUNIT EPSILON"/>
    <property type="match status" value="1"/>
</dbReference>
<dbReference type="GO" id="GO:0006888">
    <property type="term" value="P:endoplasmic reticulum to Golgi vesicle-mediated transport"/>
    <property type="evidence" value="ECO:0007669"/>
    <property type="project" value="TreeGrafter"/>
</dbReference>
<evidence type="ECO:0000256" key="6">
    <source>
        <dbReference type="ARBA" id="ARBA00022892"/>
    </source>
</evidence>
<evidence type="ECO:0000256" key="10">
    <source>
        <dbReference type="ARBA" id="ARBA00023329"/>
    </source>
</evidence>
<keyword evidence="6" id="KW-0931">ER-Golgi transport</keyword>
<dbReference type="InterPro" id="IPR011990">
    <property type="entry name" value="TPR-like_helical_dom_sf"/>
</dbReference>
<comment type="subcellular location">
    <subcellularLocation>
        <location evidence="2">Cytoplasmic vesicle</location>
        <location evidence="2">COPI-coated vesicle membrane</location>
        <topology evidence="2">Peripheral membrane protein</topology>
        <orientation evidence="2">Cytoplasmic side</orientation>
    </subcellularLocation>
    <subcellularLocation>
        <location evidence="1">Golgi apparatus membrane</location>
        <topology evidence="1">Peripheral membrane protein</topology>
        <orientation evidence="1">Cytoplasmic side</orientation>
    </subcellularLocation>
</comment>
<dbReference type="PANTHER" id="PTHR10805">
    <property type="entry name" value="COATOMER SUBUNIT EPSILON"/>
    <property type="match status" value="1"/>
</dbReference>
<evidence type="ECO:0000256" key="5">
    <source>
        <dbReference type="ARBA" id="ARBA00022490"/>
    </source>
</evidence>
<keyword evidence="5" id="KW-0963">Cytoplasm</keyword>
<evidence type="ECO:0000256" key="2">
    <source>
        <dbReference type="ARBA" id="ARBA00004347"/>
    </source>
</evidence>
<organism evidence="11">
    <name type="scientific">Corethron hystrix</name>
    <dbReference type="NCBI Taxonomy" id="216773"/>
    <lineage>
        <taxon>Eukaryota</taxon>
        <taxon>Sar</taxon>
        <taxon>Stramenopiles</taxon>
        <taxon>Ochrophyta</taxon>
        <taxon>Bacillariophyta</taxon>
        <taxon>Coscinodiscophyceae</taxon>
        <taxon>Corethrophycidae</taxon>
        <taxon>Corethrales</taxon>
        <taxon>Corethraceae</taxon>
        <taxon>Corethron</taxon>
    </lineage>
</organism>
<keyword evidence="4" id="KW-0813">Transport</keyword>
<evidence type="ECO:0000256" key="4">
    <source>
        <dbReference type="ARBA" id="ARBA00022448"/>
    </source>
</evidence>
<evidence type="ECO:0000256" key="3">
    <source>
        <dbReference type="ARBA" id="ARBA00008827"/>
    </source>
</evidence>
<evidence type="ECO:0000256" key="8">
    <source>
        <dbReference type="ARBA" id="ARBA00023034"/>
    </source>
</evidence>